<keyword evidence="4" id="KW-1003">Cell membrane</keyword>
<dbReference type="GO" id="GO:0071973">
    <property type="term" value="P:bacterial-type flagellum-dependent cell motility"/>
    <property type="evidence" value="ECO:0007669"/>
    <property type="project" value="InterPro"/>
</dbReference>
<feature type="domain" description="Flagellar M-ring C-terminal" evidence="12">
    <location>
        <begin position="237"/>
        <end position="413"/>
    </location>
</feature>
<keyword evidence="5" id="KW-0812">Transmembrane</keyword>
<comment type="caution">
    <text evidence="13">The sequence shown here is derived from an EMBL/GenBank/DDBJ whole genome shotgun (WGS) entry which is preliminary data.</text>
</comment>
<protein>
    <recommendedName>
        <fullName evidence="9">Flagellar M-ring protein</fullName>
    </recommendedName>
</protein>
<feature type="domain" description="Flagellar M-ring N-terminal" evidence="11">
    <location>
        <begin position="29"/>
        <end position="203"/>
    </location>
</feature>
<dbReference type="GO" id="GO:0005886">
    <property type="term" value="C:plasma membrane"/>
    <property type="evidence" value="ECO:0007669"/>
    <property type="project" value="UniProtKB-SubCell"/>
</dbReference>
<feature type="compositionally biased region" description="Low complexity" evidence="10">
    <location>
        <begin position="284"/>
        <end position="295"/>
    </location>
</feature>
<dbReference type="RefSeq" id="WP_106228482.1">
    <property type="nucleotide sequence ID" value="NZ_PVTV01000016.1"/>
</dbReference>
<proteinExistence type="inferred from homology"/>
<dbReference type="Proteomes" id="UP000238308">
    <property type="component" value="Unassembled WGS sequence"/>
</dbReference>
<evidence type="ECO:0000313" key="13">
    <source>
        <dbReference type="EMBL" id="PRY96905.1"/>
    </source>
</evidence>
<dbReference type="InterPro" id="IPR043427">
    <property type="entry name" value="YscJ/FliF"/>
</dbReference>
<evidence type="ECO:0000256" key="10">
    <source>
        <dbReference type="SAM" id="MobiDB-lite"/>
    </source>
</evidence>
<evidence type="ECO:0000256" key="2">
    <source>
        <dbReference type="ARBA" id="ARBA00004651"/>
    </source>
</evidence>
<evidence type="ECO:0000256" key="9">
    <source>
        <dbReference type="PIRNR" id="PIRNR004862"/>
    </source>
</evidence>
<dbReference type="PIRSF" id="PIRSF004862">
    <property type="entry name" value="FliF"/>
    <property type="match status" value="1"/>
</dbReference>
<comment type="subcellular location">
    <subcellularLocation>
        <location evidence="1 9">Bacterial flagellum basal body</location>
    </subcellularLocation>
    <subcellularLocation>
        <location evidence="2">Cell membrane</location>
        <topology evidence="2">Multi-pass membrane protein</topology>
    </subcellularLocation>
</comment>
<feature type="region of interest" description="Disordered" evidence="10">
    <location>
        <begin position="279"/>
        <end position="308"/>
    </location>
</feature>
<dbReference type="InterPro" id="IPR006182">
    <property type="entry name" value="FliF_N_dom"/>
</dbReference>
<keyword evidence="8 9" id="KW-0975">Bacterial flagellum</keyword>
<dbReference type="Pfam" id="PF08345">
    <property type="entry name" value="YscJ_FliF_C"/>
    <property type="match status" value="1"/>
</dbReference>
<evidence type="ECO:0000256" key="6">
    <source>
        <dbReference type="ARBA" id="ARBA00022989"/>
    </source>
</evidence>
<name>A0A2T0XD83_9BURK</name>
<keyword evidence="14" id="KW-1185">Reference proteome</keyword>
<dbReference type="Pfam" id="PF01514">
    <property type="entry name" value="YscJ_FliF"/>
    <property type="match status" value="1"/>
</dbReference>
<dbReference type="GO" id="GO:0009431">
    <property type="term" value="C:bacterial-type flagellum basal body, MS ring"/>
    <property type="evidence" value="ECO:0007669"/>
    <property type="project" value="InterPro"/>
</dbReference>
<keyword evidence="7" id="KW-0472">Membrane</keyword>
<dbReference type="AlphaFoldDB" id="A0A2T0XD83"/>
<dbReference type="Gene3D" id="3.30.300.30">
    <property type="match status" value="1"/>
</dbReference>
<dbReference type="GO" id="GO:0003774">
    <property type="term" value="F:cytoskeletal motor activity"/>
    <property type="evidence" value="ECO:0007669"/>
    <property type="project" value="InterPro"/>
</dbReference>
<accession>A0A2T0XD83</accession>
<evidence type="ECO:0000256" key="7">
    <source>
        <dbReference type="ARBA" id="ARBA00023136"/>
    </source>
</evidence>
<keyword evidence="13" id="KW-0282">Flagellum</keyword>
<keyword evidence="6" id="KW-1133">Transmembrane helix</keyword>
<gene>
    <name evidence="13" type="ORF">BCM14_2664</name>
</gene>
<dbReference type="PANTHER" id="PTHR30046:SF0">
    <property type="entry name" value="FLAGELLAR M-RING PROTEIN"/>
    <property type="match status" value="1"/>
</dbReference>
<keyword evidence="13" id="KW-0969">Cilium</keyword>
<evidence type="ECO:0000256" key="3">
    <source>
        <dbReference type="ARBA" id="ARBA00007971"/>
    </source>
</evidence>
<comment type="function">
    <text evidence="9">The M ring may be actively involved in energy transduction.</text>
</comment>
<dbReference type="NCBIfam" id="TIGR00206">
    <property type="entry name" value="fliF"/>
    <property type="match status" value="1"/>
</dbReference>
<dbReference type="InterPro" id="IPR000067">
    <property type="entry name" value="FlgMring_FliF"/>
</dbReference>
<evidence type="ECO:0000313" key="14">
    <source>
        <dbReference type="Proteomes" id="UP000238308"/>
    </source>
</evidence>
<comment type="similarity">
    <text evidence="3 9">Belongs to the FliF family.</text>
</comment>
<evidence type="ECO:0000256" key="8">
    <source>
        <dbReference type="ARBA" id="ARBA00023143"/>
    </source>
</evidence>
<dbReference type="PRINTS" id="PR01009">
    <property type="entry name" value="FLGMRINGFLIF"/>
</dbReference>
<keyword evidence="13" id="KW-0966">Cell projection</keyword>
<dbReference type="OrthoDB" id="8554211at2"/>
<evidence type="ECO:0000259" key="11">
    <source>
        <dbReference type="Pfam" id="PF01514"/>
    </source>
</evidence>
<evidence type="ECO:0000256" key="5">
    <source>
        <dbReference type="ARBA" id="ARBA00022692"/>
    </source>
</evidence>
<dbReference type="InterPro" id="IPR045851">
    <property type="entry name" value="AMP-bd_C_sf"/>
</dbReference>
<dbReference type="InterPro" id="IPR013556">
    <property type="entry name" value="Flag_M-ring_C"/>
</dbReference>
<evidence type="ECO:0000256" key="1">
    <source>
        <dbReference type="ARBA" id="ARBA00004117"/>
    </source>
</evidence>
<dbReference type="EMBL" id="PVTV01000016">
    <property type="protein sequence ID" value="PRY96905.1"/>
    <property type="molecule type" value="Genomic_DNA"/>
</dbReference>
<reference evidence="13 14" key="1">
    <citation type="submission" date="2018-03" db="EMBL/GenBank/DDBJ databases">
        <title>Genomic Encyclopedia of Type Strains, Phase III (KMG-III): the genomes of soil and plant-associated and newly described type strains.</title>
        <authorList>
            <person name="Whitman W."/>
        </authorList>
    </citation>
    <scope>NUCLEOTIDE SEQUENCE [LARGE SCALE GENOMIC DNA]</scope>
    <source>
        <strain evidence="13 14">MWH-P2sevCIIIb</strain>
    </source>
</reference>
<evidence type="ECO:0000256" key="4">
    <source>
        <dbReference type="ARBA" id="ARBA00022475"/>
    </source>
</evidence>
<organism evidence="13 14">
    <name type="scientific">Jezberella montanilacus</name>
    <dbReference type="NCBI Taxonomy" id="323426"/>
    <lineage>
        <taxon>Bacteria</taxon>
        <taxon>Pseudomonadati</taxon>
        <taxon>Pseudomonadota</taxon>
        <taxon>Betaproteobacteria</taxon>
        <taxon>Burkholderiales</taxon>
        <taxon>Alcaligenaceae</taxon>
        <taxon>Jezberella</taxon>
    </lineage>
</organism>
<evidence type="ECO:0000259" key="12">
    <source>
        <dbReference type="Pfam" id="PF08345"/>
    </source>
</evidence>
<sequence>MNGLNRKLLLALGIAAVLAVMIAFWLWSQEPKYKVLFSNYSDKDGGAIVAVLEQMNIPYKVSDGGAAIMVPAEQVHQARLKLAAMGLPKGGNIGFELLEKQGFGVSQFIEQVNYQRAVEGELERSIQAISVVENARVHLAIPKSTVFLRDQQKPTASVLVKLQAGRTLERQQVSAVLHLVASSVPGLLVNNVSIIDQNGDLLSDTTKDRANQVDPSQLKYVEDLQRGIAARVEAIITPIVGLKNVLARANAEIDFSSLEEAREEYKPNKNQDNAVIRSQQTNESSAAGGSTAATGVPGALTNQPGANATAPIVNDPNAVGGADGAPPAGPTSKNVTVNYEVDKTVRYTQKTTGVIKRLSVAVVVNQKQEVVDGKLVPRALTDDEKKQITDLAKQAMGYSEARGDTISVVNSAFVPEKIENLPDLPIWRNPDIVEPAKDFGRIALGVIVLFFLYQRALKPMVTRLIEALSPQEEVYQPQAALLADDSSAMLEPPTQQEAAVARNYADNLAQAKALAMENPKLVANVVSSWIAGAGNG</sequence>
<dbReference type="PANTHER" id="PTHR30046">
    <property type="entry name" value="FLAGELLAR M-RING PROTEIN"/>
    <property type="match status" value="1"/>
</dbReference>